<keyword evidence="3" id="KW-0812">Transmembrane</keyword>
<feature type="region of interest" description="Disordered" evidence="2">
    <location>
        <begin position="1315"/>
        <end position="1335"/>
    </location>
</feature>
<dbReference type="Gene3D" id="2.20.110.10">
    <property type="entry name" value="Histone H3 K4-specific methyltransferase SET7/9 N-terminal domain"/>
    <property type="match status" value="5"/>
</dbReference>
<dbReference type="SUPFAM" id="SSF82185">
    <property type="entry name" value="Histone H3 K4-specific methyltransferase SET7/9 N-terminal domain"/>
    <property type="match status" value="4"/>
</dbReference>
<proteinExistence type="predicted"/>
<reference evidence="4" key="1">
    <citation type="submission" date="2021-02" db="EMBL/GenBank/DDBJ databases">
        <authorList>
            <person name="Dougan E. K."/>
            <person name="Rhodes N."/>
            <person name="Thang M."/>
            <person name="Chan C."/>
        </authorList>
    </citation>
    <scope>NUCLEOTIDE SEQUENCE</scope>
</reference>
<protein>
    <submittedName>
        <fullName evidence="4">Rsph10b protein</fullName>
    </submittedName>
</protein>
<name>A0A812WFN3_SYMPI</name>
<evidence type="ECO:0000256" key="3">
    <source>
        <dbReference type="SAM" id="Phobius"/>
    </source>
</evidence>
<feature type="compositionally biased region" description="Basic and acidic residues" evidence="2">
    <location>
        <begin position="578"/>
        <end position="591"/>
    </location>
</feature>
<keyword evidence="3" id="KW-1133">Transmembrane helix</keyword>
<feature type="region of interest" description="Disordered" evidence="2">
    <location>
        <begin position="569"/>
        <end position="635"/>
    </location>
</feature>
<feature type="transmembrane region" description="Helical" evidence="3">
    <location>
        <begin position="1074"/>
        <end position="1099"/>
    </location>
</feature>
<dbReference type="EMBL" id="CAJNIZ010043804">
    <property type="protein sequence ID" value="CAE7669345.1"/>
    <property type="molecule type" value="Genomic_DNA"/>
</dbReference>
<evidence type="ECO:0000313" key="5">
    <source>
        <dbReference type="Proteomes" id="UP000649617"/>
    </source>
</evidence>
<dbReference type="PANTHER" id="PTHR23084">
    <property type="entry name" value="PHOSPHATIDYLINOSITOL-4-PHOSPHATE 5-KINASE RELATED"/>
    <property type="match status" value="1"/>
</dbReference>
<dbReference type="Pfam" id="PF02493">
    <property type="entry name" value="MORN"/>
    <property type="match status" value="11"/>
</dbReference>
<feature type="compositionally biased region" description="Basic and acidic residues" evidence="2">
    <location>
        <begin position="99"/>
        <end position="109"/>
    </location>
</feature>
<keyword evidence="3" id="KW-0472">Membrane</keyword>
<dbReference type="InterPro" id="IPR003409">
    <property type="entry name" value="MORN"/>
</dbReference>
<feature type="transmembrane region" description="Helical" evidence="3">
    <location>
        <begin position="1267"/>
        <end position="1289"/>
    </location>
</feature>
<accession>A0A812WFN3</accession>
<dbReference type="PANTHER" id="PTHR23084:SF263">
    <property type="entry name" value="MORN REPEAT-CONTAINING PROTEIN 1"/>
    <property type="match status" value="1"/>
</dbReference>
<organism evidence="4 5">
    <name type="scientific">Symbiodinium pilosum</name>
    <name type="common">Dinoflagellate</name>
    <dbReference type="NCBI Taxonomy" id="2952"/>
    <lineage>
        <taxon>Eukaryota</taxon>
        <taxon>Sar</taxon>
        <taxon>Alveolata</taxon>
        <taxon>Dinophyceae</taxon>
        <taxon>Suessiales</taxon>
        <taxon>Symbiodiniaceae</taxon>
        <taxon>Symbiodinium</taxon>
    </lineage>
</organism>
<feature type="transmembrane region" description="Helical" evidence="3">
    <location>
        <begin position="1043"/>
        <end position="1062"/>
    </location>
</feature>
<feature type="transmembrane region" description="Helical" evidence="3">
    <location>
        <begin position="1169"/>
        <end position="1190"/>
    </location>
</feature>
<evidence type="ECO:0000256" key="2">
    <source>
        <dbReference type="SAM" id="MobiDB-lite"/>
    </source>
</evidence>
<keyword evidence="5" id="KW-1185">Reference proteome</keyword>
<feature type="non-terminal residue" evidence="4">
    <location>
        <position position="1335"/>
    </location>
</feature>
<comment type="caution">
    <text evidence="4">The sequence shown here is derived from an EMBL/GenBank/DDBJ whole genome shotgun (WGS) entry which is preliminary data.</text>
</comment>
<feature type="region of interest" description="Disordered" evidence="2">
    <location>
        <begin position="90"/>
        <end position="130"/>
    </location>
</feature>
<dbReference type="Proteomes" id="UP000649617">
    <property type="component" value="Unassembled WGS sequence"/>
</dbReference>
<evidence type="ECO:0000313" key="4">
    <source>
        <dbReference type="EMBL" id="CAE7669345.1"/>
    </source>
</evidence>
<dbReference type="SMART" id="SM00698">
    <property type="entry name" value="MORN"/>
    <property type="match status" value="10"/>
</dbReference>
<gene>
    <name evidence="4" type="primary">rsph10b</name>
    <name evidence="4" type="ORF">SPIL2461_LOCUS18417</name>
</gene>
<evidence type="ECO:0000256" key="1">
    <source>
        <dbReference type="ARBA" id="ARBA00022737"/>
    </source>
</evidence>
<keyword evidence="1" id="KW-0677">Repeat</keyword>
<dbReference type="OrthoDB" id="448555at2759"/>
<sequence length="1335" mass="146786">SSQKVPSSAAEPCWPCCHCCPVASGSGSTRMALEAGTSTIGSMVFPSNALVPDVVPATAASTDFSVEFLCKDVKEITRCTGAEKDSSFIMQGQPPAAKVVEEPQDHVETSEDDDDELVADQPSGSYSSTADELVQDAEAELVACVDQFQLPAEPILENGGGVFAAIVDADRNAFTGYWIRLLAATAKIAGAERDLSAGLEAASKQQKSELSRFGLPFLHRWVARTHGGQSWLQAHKLPVLERRPKPPREGHGMYRFANGDEYHGEFRRGMREGSGVYTSKRNHMQYDGQWLRDRRNGNGTLTIESAGKVMYTYDGQWVADKRHGSGSCVRNHKEKYSGQWAQNLYHGAGTFVDEKGTLYEGEWRDGKFHGVGKHICRGETYTGSFEDGERHGMGQLVRGADAVAQDFLGAESLYAGQWRAGQRHGQGTAIYTCGEYEGDWVNGKRHGQAVLSYQGFQLEGPWIDDMPDESGTHMVFYPDGGKYTGKVHLFPANDSASRESAESSVAAAGGLGRLSTPWNIAPEGHGIMKEPDGRLYEGHFHFGAPHGRGYALSLGSKYEGEFACGERHGSGWLQSAPDQREPTPVHYERGELTPQPSGQAFLPAKSSSGLPEDEGPDANPEIPAQTQTAESESEIVDPGIRCMRTTSTGAMDAMPKIAHPGGSMSSTPCEDRTASCAGGNEVSQVQAASLLPKVWQMFQIGLFIWSWLKCWWDLIYNLFMLSRGYDIICAASALVQLVGLVMTNVLGCVSLRKDSLQMALVAAMDLDTPVLTAKHAQQVVEGEHVQAYEDLRLRSSVWRSLPLAMLMVFVAFRTWVELPACQLMAIVPVFMTTLRPDLAKHSLFIRGWVKSDIEPSRLYMANTIRNGFGDLSIPPRIDDTTERSFLYADHWMWNRAAHCGQSEWKPVLKELNQEEFGTWFRGGPILLDDQYTGGFGNGNVYMMQVVFWRHVVSNLYAAEDRLGSLAQGAFNHEAEAYAGRLAGTAASATGVISWKSQVDFLGKLIGMSEPPTSAQHVRSISQTRPWKLDLLGISLQDGAIMQLAQALVLLLVATLPIAKAILRKWPVSNWLDAGLIRLHVGLDLTLLVGVAIFCANARFAFEIQKFFSTCADQWVPVLERFLRKMDDDKDGSREAVRNHLLAAAVPMFRTFSEKFPGLADDLRIAPRNLIAIAFGMTAFCVISAACASLCGNIKRRWVRNVGICGPLSLLAGVVDTDCLEETSSKICQQIPLRLALLSLCILVEWYPAGRSGAELWCAMIFNRDIRFWQLLCFWTLLCVLHLGSGLAAVRGVTNLQLDSQERLLREWLNQRSPQYGTLDPECPQSASAHRLQPGR</sequence>